<comment type="caution">
    <text evidence="1">The sequence shown here is derived from an EMBL/GenBank/DDBJ whole genome shotgun (WGS) entry which is preliminary data.</text>
</comment>
<evidence type="ECO:0000313" key="2">
    <source>
        <dbReference type="Proteomes" id="UP001147746"/>
    </source>
</evidence>
<dbReference type="Proteomes" id="UP001147746">
    <property type="component" value="Unassembled WGS sequence"/>
</dbReference>
<name>A0A9W9PXT8_9EURO</name>
<reference evidence="1" key="1">
    <citation type="submission" date="2022-12" db="EMBL/GenBank/DDBJ databases">
        <authorList>
            <person name="Petersen C."/>
        </authorList>
    </citation>
    <scope>NUCLEOTIDE SEQUENCE</scope>
    <source>
        <strain evidence="1">IBT 21472</strain>
    </source>
</reference>
<evidence type="ECO:0000313" key="1">
    <source>
        <dbReference type="EMBL" id="KAJ5311803.1"/>
    </source>
</evidence>
<protein>
    <submittedName>
        <fullName evidence="1">Uncharacterized protein</fullName>
    </submittedName>
</protein>
<dbReference type="EMBL" id="JAPZBO010000007">
    <property type="protein sequence ID" value="KAJ5311803.1"/>
    <property type="molecule type" value="Genomic_DNA"/>
</dbReference>
<organism evidence="1 2">
    <name type="scientific">Penicillium atrosanguineum</name>
    <dbReference type="NCBI Taxonomy" id="1132637"/>
    <lineage>
        <taxon>Eukaryota</taxon>
        <taxon>Fungi</taxon>
        <taxon>Dikarya</taxon>
        <taxon>Ascomycota</taxon>
        <taxon>Pezizomycotina</taxon>
        <taxon>Eurotiomycetes</taxon>
        <taxon>Eurotiomycetidae</taxon>
        <taxon>Eurotiales</taxon>
        <taxon>Aspergillaceae</taxon>
        <taxon>Penicillium</taxon>
    </lineage>
</organism>
<keyword evidence="2" id="KW-1185">Reference proteome</keyword>
<sequence length="152" mass="16996">MCHQPGPDRQSAEHRQLIEDGIEILTHCESDMIARRGVSLLRAMLDAEQKGYRERQQVAELRGSQLLGVDASRDGMDIAGIIRTFYQRDQASSARPMLPSRPPWKATGHEHWSEMTGDETGMMPNVDFIAPLGVDYAEGLDDILSLATNYLN</sequence>
<proteinExistence type="predicted"/>
<accession>A0A9W9PXT8</accession>
<reference evidence="1" key="2">
    <citation type="journal article" date="2023" name="IMA Fungus">
        <title>Comparative genomic study of the Penicillium genus elucidates a diverse pangenome and 15 lateral gene transfer events.</title>
        <authorList>
            <person name="Petersen C."/>
            <person name="Sorensen T."/>
            <person name="Nielsen M.R."/>
            <person name="Sondergaard T.E."/>
            <person name="Sorensen J.L."/>
            <person name="Fitzpatrick D.A."/>
            <person name="Frisvad J.C."/>
            <person name="Nielsen K.L."/>
        </authorList>
    </citation>
    <scope>NUCLEOTIDE SEQUENCE</scope>
    <source>
        <strain evidence="1">IBT 21472</strain>
    </source>
</reference>
<gene>
    <name evidence="1" type="ORF">N7476_007663</name>
</gene>
<dbReference type="AlphaFoldDB" id="A0A9W9PXT8"/>